<accession>A0A0A9ARS8</accession>
<proteinExistence type="predicted"/>
<protein>
    <submittedName>
        <fullName evidence="1">Uncharacterized protein</fullName>
    </submittedName>
</protein>
<organism evidence="1">
    <name type="scientific">Arundo donax</name>
    <name type="common">Giant reed</name>
    <name type="synonym">Donax arundinaceus</name>
    <dbReference type="NCBI Taxonomy" id="35708"/>
    <lineage>
        <taxon>Eukaryota</taxon>
        <taxon>Viridiplantae</taxon>
        <taxon>Streptophyta</taxon>
        <taxon>Embryophyta</taxon>
        <taxon>Tracheophyta</taxon>
        <taxon>Spermatophyta</taxon>
        <taxon>Magnoliopsida</taxon>
        <taxon>Liliopsida</taxon>
        <taxon>Poales</taxon>
        <taxon>Poaceae</taxon>
        <taxon>PACMAD clade</taxon>
        <taxon>Arundinoideae</taxon>
        <taxon>Arundineae</taxon>
        <taxon>Arundo</taxon>
    </lineage>
</organism>
<reference evidence="1" key="2">
    <citation type="journal article" date="2015" name="Data Brief">
        <title>Shoot transcriptome of the giant reed, Arundo donax.</title>
        <authorList>
            <person name="Barrero R.A."/>
            <person name="Guerrero F.D."/>
            <person name="Moolhuijzen P."/>
            <person name="Goolsby J.A."/>
            <person name="Tidwell J."/>
            <person name="Bellgard S.E."/>
            <person name="Bellgard M.I."/>
        </authorList>
    </citation>
    <scope>NUCLEOTIDE SEQUENCE</scope>
    <source>
        <tissue evidence="1">Shoot tissue taken approximately 20 cm above the soil surface</tissue>
    </source>
</reference>
<reference evidence="1" key="1">
    <citation type="submission" date="2014-09" db="EMBL/GenBank/DDBJ databases">
        <authorList>
            <person name="Magalhaes I.L.F."/>
            <person name="Oliveira U."/>
            <person name="Santos F.R."/>
            <person name="Vidigal T.H.D.A."/>
            <person name="Brescovit A.D."/>
            <person name="Santos A.J."/>
        </authorList>
    </citation>
    <scope>NUCLEOTIDE SEQUENCE</scope>
    <source>
        <tissue evidence="1">Shoot tissue taken approximately 20 cm above the soil surface</tissue>
    </source>
</reference>
<evidence type="ECO:0000313" key="1">
    <source>
        <dbReference type="EMBL" id="JAD53846.1"/>
    </source>
</evidence>
<dbReference type="EMBL" id="GBRH01244049">
    <property type="protein sequence ID" value="JAD53846.1"/>
    <property type="molecule type" value="Transcribed_RNA"/>
</dbReference>
<name>A0A0A9ARS8_ARUDO</name>
<sequence length="8" mass="1113">MNQKMWYI</sequence>